<evidence type="ECO:0000313" key="10">
    <source>
        <dbReference type="EMBL" id="PIZ15717.1"/>
    </source>
</evidence>
<sequence>MRRKIKMYLDRIIENKKIEIKKNRKAYEKLAGRSGKKKNTRDFLKALSKPGLNVIGEVKRFSPTNPLPLRKFDPGAIARKYEQGGVSAVSVITDRKFFGGSFEILKEVSENIGIPVLCKEFVIDEIQIRMARASGADAVLLIARILDEEKLRSFLLSARSLDMRALVEIHDEDDLIKAVGCGAKIIGINNRDLDTLKTDLGVTVRLAGLVPDDKIIVSESGIKTYKDILRVRGAEVDAVLIGAGLLTRSEIADRIHEFRGI</sequence>
<dbReference type="EMBL" id="PFMR01000240">
    <property type="protein sequence ID" value="PIZ15717.1"/>
    <property type="molecule type" value="Genomic_DNA"/>
</dbReference>
<dbReference type="AlphaFoldDB" id="A0A2M7S878"/>
<dbReference type="InterPro" id="IPR045186">
    <property type="entry name" value="Indole-3-glycerol_P_synth"/>
</dbReference>
<evidence type="ECO:0000256" key="8">
    <source>
        <dbReference type="HAMAP-Rule" id="MF_00134"/>
    </source>
</evidence>
<evidence type="ECO:0000256" key="4">
    <source>
        <dbReference type="ARBA" id="ARBA00022793"/>
    </source>
</evidence>
<evidence type="ECO:0000256" key="3">
    <source>
        <dbReference type="ARBA" id="ARBA00022605"/>
    </source>
</evidence>
<evidence type="ECO:0000256" key="2">
    <source>
        <dbReference type="ARBA" id="ARBA00004696"/>
    </source>
</evidence>
<organism evidence="10 11">
    <name type="scientific">Candidatus Desantisbacteria bacterium CG_4_10_14_0_8_um_filter_48_22</name>
    <dbReference type="NCBI Taxonomy" id="1974543"/>
    <lineage>
        <taxon>Bacteria</taxon>
        <taxon>Candidatus Desantisiibacteriota</taxon>
    </lineage>
</organism>
<dbReference type="InterPro" id="IPR013785">
    <property type="entry name" value="Aldolase_TIM"/>
</dbReference>
<protein>
    <recommendedName>
        <fullName evidence="8">Indole-3-glycerol phosphate synthase</fullName>
        <shortName evidence="8">IGPS</shortName>
        <ecNumber evidence="8">4.1.1.48</ecNumber>
    </recommendedName>
</protein>
<comment type="catalytic activity">
    <reaction evidence="1 8">
        <text>1-(2-carboxyphenylamino)-1-deoxy-D-ribulose 5-phosphate + H(+) = (1S,2R)-1-C-(indol-3-yl)glycerol 3-phosphate + CO2 + H2O</text>
        <dbReference type="Rhea" id="RHEA:23476"/>
        <dbReference type="ChEBI" id="CHEBI:15377"/>
        <dbReference type="ChEBI" id="CHEBI:15378"/>
        <dbReference type="ChEBI" id="CHEBI:16526"/>
        <dbReference type="ChEBI" id="CHEBI:58613"/>
        <dbReference type="ChEBI" id="CHEBI:58866"/>
        <dbReference type="EC" id="4.1.1.48"/>
    </reaction>
</comment>
<dbReference type="PANTHER" id="PTHR22854">
    <property type="entry name" value="TRYPTOPHAN BIOSYNTHESIS PROTEIN"/>
    <property type="match status" value="1"/>
</dbReference>
<comment type="caution">
    <text evidence="10">The sequence shown here is derived from an EMBL/GenBank/DDBJ whole genome shotgun (WGS) entry which is preliminary data.</text>
</comment>
<dbReference type="Pfam" id="PF00218">
    <property type="entry name" value="IGPS"/>
    <property type="match status" value="1"/>
</dbReference>
<evidence type="ECO:0000313" key="11">
    <source>
        <dbReference type="Proteomes" id="UP000229307"/>
    </source>
</evidence>
<comment type="similarity">
    <text evidence="8">Belongs to the TrpC family.</text>
</comment>
<dbReference type="GO" id="GO:0004640">
    <property type="term" value="F:phosphoribosylanthranilate isomerase activity"/>
    <property type="evidence" value="ECO:0007669"/>
    <property type="project" value="TreeGrafter"/>
</dbReference>
<dbReference type="Proteomes" id="UP000229307">
    <property type="component" value="Unassembled WGS sequence"/>
</dbReference>
<keyword evidence="6 8" id="KW-0057">Aromatic amino acid biosynthesis</keyword>
<evidence type="ECO:0000256" key="6">
    <source>
        <dbReference type="ARBA" id="ARBA00023141"/>
    </source>
</evidence>
<evidence type="ECO:0000256" key="1">
    <source>
        <dbReference type="ARBA" id="ARBA00001633"/>
    </source>
</evidence>
<name>A0A2M7S878_9BACT</name>
<dbReference type="GO" id="GO:0004425">
    <property type="term" value="F:indole-3-glycerol-phosphate synthase activity"/>
    <property type="evidence" value="ECO:0007669"/>
    <property type="project" value="UniProtKB-UniRule"/>
</dbReference>
<dbReference type="PANTHER" id="PTHR22854:SF2">
    <property type="entry name" value="INDOLE-3-GLYCEROL-PHOSPHATE SYNTHASE"/>
    <property type="match status" value="1"/>
</dbReference>
<dbReference type="Gene3D" id="3.20.20.70">
    <property type="entry name" value="Aldolase class I"/>
    <property type="match status" value="1"/>
</dbReference>
<keyword evidence="5 8" id="KW-0822">Tryptophan biosynthesis</keyword>
<evidence type="ECO:0000259" key="9">
    <source>
        <dbReference type="Pfam" id="PF00218"/>
    </source>
</evidence>
<dbReference type="InterPro" id="IPR013798">
    <property type="entry name" value="Indole-3-glycerol_P_synth_dom"/>
</dbReference>
<dbReference type="HAMAP" id="MF_00134_B">
    <property type="entry name" value="IGPS_B"/>
    <property type="match status" value="1"/>
</dbReference>
<keyword evidence="4 8" id="KW-0210">Decarboxylase</keyword>
<keyword evidence="7 8" id="KW-0456">Lyase</keyword>
<dbReference type="NCBIfam" id="NF001377">
    <property type="entry name" value="PRK00278.2-4"/>
    <property type="match status" value="1"/>
</dbReference>
<dbReference type="GO" id="GO:0000162">
    <property type="term" value="P:L-tryptophan biosynthetic process"/>
    <property type="evidence" value="ECO:0007669"/>
    <property type="project" value="UniProtKB-UniRule"/>
</dbReference>
<keyword evidence="3 8" id="KW-0028">Amino-acid biosynthesis</keyword>
<dbReference type="UniPathway" id="UPA00035">
    <property type="reaction ID" value="UER00043"/>
</dbReference>
<dbReference type="InterPro" id="IPR011060">
    <property type="entry name" value="RibuloseP-bd_barrel"/>
</dbReference>
<dbReference type="FunFam" id="3.20.20.70:FF:000024">
    <property type="entry name" value="Indole-3-glycerol phosphate synthase"/>
    <property type="match status" value="1"/>
</dbReference>
<accession>A0A2M7S878</accession>
<proteinExistence type="inferred from homology"/>
<reference evidence="11" key="1">
    <citation type="submission" date="2017-09" db="EMBL/GenBank/DDBJ databases">
        <title>Depth-based differentiation of microbial function through sediment-hosted aquifers and enrichment of novel symbionts in the deep terrestrial subsurface.</title>
        <authorList>
            <person name="Probst A.J."/>
            <person name="Ladd B."/>
            <person name="Jarett J.K."/>
            <person name="Geller-Mcgrath D.E."/>
            <person name="Sieber C.M.K."/>
            <person name="Emerson J.B."/>
            <person name="Anantharaman K."/>
            <person name="Thomas B.C."/>
            <person name="Malmstrom R."/>
            <person name="Stieglmeier M."/>
            <person name="Klingl A."/>
            <person name="Woyke T."/>
            <person name="Ryan C.M."/>
            <person name="Banfield J.F."/>
        </authorList>
    </citation>
    <scope>NUCLEOTIDE SEQUENCE [LARGE SCALE GENOMIC DNA]</scope>
</reference>
<feature type="domain" description="Indole-3-glycerol phosphate synthase" evidence="9">
    <location>
        <begin position="9"/>
        <end position="257"/>
    </location>
</feature>
<evidence type="ECO:0000256" key="7">
    <source>
        <dbReference type="ARBA" id="ARBA00023239"/>
    </source>
</evidence>
<gene>
    <name evidence="8" type="primary">trpC</name>
    <name evidence="10" type="ORF">COY52_09030</name>
</gene>
<dbReference type="CDD" id="cd00331">
    <property type="entry name" value="IGPS"/>
    <property type="match status" value="1"/>
</dbReference>
<evidence type="ECO:0000256" key="5">
    <source>
        <dbReference type="ARBA" id="ARBA00022822"/>
    </source>
</evidence>
<dbReference type="EC" id="4.1.1.48" evidence="8"/>
<dbReference type="SUPFAM" id="SSF51366">
    <property type="entry name" value="Ribulose-phoshate binding barrel"/>
    <property type="match status" value="1"/>
</dbReference>
<comment type="pathway">
    <text evidence="2 8">Amino-acid biosynthesis; L-tryptophan biosynthesis; L-tryptophan from chorismate: step 4/5.</text>
</comment>